<organism evidence="1">
    <name type="scientific">Sesamum radiatum</name>
    <name type="common">Black benniseed</name>
    <dbReference type="NCBI Taxonomy" id="300843"/>
    <lineage>
        <taxon>Eukaryota</taxon>
        <taxon>Viridiplantae</taxon>
        <taxon>Streptophyta</taxon>
        <taxon>Embryophyta</taxon>
        <taxon>Tracheophyta</taxon>
        <taxon>Spermatophyta</taxon>
        <taxon>Magnoliopsida</taxon>
        <taxon>eudicotyledons</taxon>
        <taxon>Gunneridae</taxon>
        <taxon>Pentapetalae</taxon>
        <taxon>asterids</taxon>
        <taxon>lamiids</taxon>
        <taxon>Lamiales</taxon>
        <taxon>Pedaliaceae</taxon>
        <taxon>Sesamum</taxon>
    </lineage>
</organism>
<name>A0AAW2IRZ6_SESRA</name>
<reference evidence="1" key="2">
    <citation type="journal article" date="2024" name="Plant">
        <title>Genomic evolution and insights into agronomic trait innovations of Sesamum species.</title>
        <authorList>
            <person name="Miao H."/>
            <person name="Wang L."/>
            <person name="Qu L."/>
            <person name="Liu H."/>
            <person name="Sun Y."/>
            <person name="Le M."/>
            <person name="Wang Q."/>
            <person name="Wei S."/>
            <person name="Zheng Y."/>
            <person name="Lin W."/>
            <person name="Duan Y."/>
            <person name="Cao H."/>
            <person name="Xiong S."/>
            <person name="Wang X."/>
            <person name="Wei L."/>
            <person name="Li C."/>
            <person name="Ma Q."/>
            <person name="Ju M."/>
            <person name="Zhao R."/>
            <person name="Li G."/>
            <person name="Mu C."/>
            <person name="Tian Q."/>
            <person name="Mei H."/>
            <person name="Zhang T."/>
            <person name="Gao T."/>
            <person name="Zhang H."/>
        </authorList>
    </citation>
    <scope>NUCLEOTIDE SEQUENCE</scope>
    <source>
        <strain evidence="1">G02</strain>
    </source>
</reference>
<comment type="caution">
    <text evidence="1">The sequence shown here is derived from an EMBL/GenBank/DDBJ whole genome shotgun (WGS) entry which is preliminary data.</text>
</comment>
<dbReference type="EMBL" id="JACGWJ010001142">
    <property type="protein sequence ID" value="KAL0284425.1"/>
    <property type="molecule type" value="Genomic_DNA"/>
</dbReference>
<proteinExistence type="predicted"/>
<evidence type="ECO:0008006" key="2">
    <source>
        <dbReference type="Google" id="ProtNLM"/>
    </source>
</evidence>
<dbReference type="InterPro" id="IPR036691">
    <property type="entry name" value="Endo/exonu/phosph_ase_sf"/>
</dbReference>
<sequence>MHGERFTWHNCSRDARSLWKRLDRLLVNDRWLENWPDTTYVSLGARTSDHSPLVLRGDTSNRVAGMFRFDNYLARSTEFIPAVRRVWRHHIVGSAMYAVTRKLKALKPIFRAQRQRKGTFPQMFLWQEASWTPHRLCWPRIGTRAKMAWLKDGDQCSRIFFRKVAKRRASKRVFQINTTDGRTLTSQPEVIDEFIHYYEELLGGTTRDSLIDLRYLRWARHILTVDEAEDLIAPVSSAEIRQAIFDIDETKAPGPDGYSAGFYKAHGR</sequence>
<dbReference type="AlphaFoldDB" id="A0AAW2IRZ6"/>
<protein>
    <recommendedName>
        <fullName evidence="2">Reverse transcriptase</fullName>
    </recommendedName>
</protein>
<reference evidence="1" key="1">
    <citation type="submission" date="2020-06" db="EMBL/GenBank/DDBJ databases">
        <authorList>
            <person name="Li T."/>
            <person name="Hu X."/>
            <person name="Zhang T."/>
            <person name="Song X."/>
            <person name="Zhang H."/>
            <person name="Dai N."/>
            <person name="Sheng W."/>
            <person name="Hou X."/>
            <person name="Wei L."/>
        </authorList>
    </citation>
    <scope>NUCLEOTIDE SEQUENCE</scope>
    <source>
        <strain evidence="1">G02</strain>
        <tissue evidence="1">Leaf</tissue>
    </source>
</reference>
<dbReference type="Gene3D" id="3.60.10.10">
    <property type="entry name" value="Endonuclease/exonuclease/phosphatase"/>
    <property type="match status" value="1"/>
</dbReference>
<dbReference type="SUPFAM" id="SSF56219">
    <property type="entry name" value="DNase I-like"/>
    <property type="match status" value="1"/>
</dbReference>
<dbReference type="PANTHER" id="PTHR33710:SF64">
    <property type="entry name" value="ENDONUCLEASE_EXONUCLEASE_PHOSPHATASE DOMAIN-CONTAINING PROTEIN"/>
    <property type="match status" value="1"/>
</dbReference>
<evidence type="ECO:0000313" key="1">
    <source>
        <dbReference type="EMBL" id="KAL0284425.1"/>
    </source>
</evidence>
<gene>
    <name evidence="1" type="ORF">Sradi_7198200</name>
</gene>
<dbReference type="PANTHER" id="PTHR33710">
    <property type="entry name" value="BNAC02G09200D PROTEIN"/>
    <property type="match status" value="1"/>
</dbReference>
<accession>A0AAW2IRZ6</accession>